<reference evidence="3 4" key="1">
    <citation type="journal article" date="2014" name="ISME J.">
        <title>Candidatus Competibacter-lineage genomes retrieved from metagenomes reveal functional metabolic diversity.</title>
        <authorList>
            <person name="McIlroy S.J."/>
            <person name="Albertsen M."/>
            <person name="Andresen E.K."/>
            <person name="Saunders A.M."/>
            <person name="Kristiansen R."/>
            <person name="Stokholm-Bjerregaard M."/>
            <person name="Nielsen K.L."/>
            <person name="Nielsen P.H."/>
        </authorList>
    </citation>
    <scope>NUCLEOTIDE SEQUENCE [LARGE SCALE GENOMIC DNA]</scope>
    <source>
        <strain evidence="3 4">Run_B_J11</strain>
    </source>
</reference>
<dbReference type="PANTHER" id="PTHR47307:SF2">
    <property type="entry name" value="GLUTATHIONE-REGULATED POTASSIUM-EFFLUX SYSTEM ANCILLARY PROTEIN KEFF"/>
    <property type="match status" value="1"/>
</dbReference>
<accession>A0A7U7GDS8</accession>
<dbReference type="Pfam" id="PF02525">
    <property type="entry name" value="Flavodoxin_2"/>
    <property type="match status" value="1"/>
</dbReference>
<evidence type="ECO:0000259" key="2">
    <source>
        <dbReference type="Pfam" id="PF02525"/>
    </source>
</evidence>
<dbReference type="Gene3D" id="3.40.50.360">
    <property type="match status" value="1"/>
</dbReference>
<evidence type="ECO:0000256" key="1">
    <source>
        <dbReference type="ARBA" id="ARBA00023002"/>
    </source>
</evidence>
<dbReference type="SUPFAM" id="SSF52218">
    <property type="entry name" value="Flavoproteins"/>
    <property type="match status" value="1"/>
</dbReference>
<dbReference type="OrthoDB" id="9798454at2"/>
<dbReference type="InterPro" id="IPR046980">
    <property type="entry name" value="KefG/KefF"/>
</dbReference>
<dbReference type="AlphaFoldDB" id="A0A7U7GDS8"/>
<dbReference type="InterPro" id="IPR003680">
    <property type="entry name" value="Flavodoxin_fold"/>
</dbReference>
<gene>
    <name evidence="3" type="primary">kefF</name>
    <name evidence="3" type="ORF">BN874_3100003</name>
</gene>
<dbReference type="NCBIfam" id="NF002044">
    <property type="entry name" value="PRK00871.1"/>
    <property type="match status" value="1"/>
</dbReference>
<sequence>MIYLVFAHPYPSQSRANRALLEAACCLPSVEVCSLYDRYPDFDIDVAAEQAALARARLIVWMHPVFWYSVPSLLKHWFDQVLTLGWAYGEGGTALQGKDCLWVPTTGGDEAAYSAFGLHQRPFIDFMRPIEATARFCGMRWHPPCVLHGANDIDTALLAAHARQLQHRLNDGLALYGDPVDTAP</sequence>
<dbReference type="GO" id="GO:0010181">
    <property type="term" value="F:FMN binding"/>
    <property type="evidence" value="ECO:0007669"/>
    <property type="project" value="TreeGrafter"/>
</dbReference>
<dbReference type="RefSeq" id="WP_034434308.1">
    <property type="nucleotide sequence ID" value="NZ_CBTK010000236.1"/>
</dbReference>
<dbReference type="GO" id="GO:0009055">
    <property type="term" value="F:electron transfer activity"/>
    <property type="evidence" value="ECO:0007669"/>
    <property type="project" value="TreeGrafter"/>
</dbReference>
<organism evidence="3 4">
    <name type="scientific">Candidatus Contendobacter odensis Run_B_J11</name>
    <dbReference type="NCBI Taxonomy" id="1400861"/>
    <lineage>
        <taxon>Bacteria</taxon>
        <taxon>Pseudomonadati</taxon>
        <taxon>Pseudomonadota</taxon>
        <taxon>Gammaproteobacteria</taxon>
        <taxon>Candidatus Competibacteraceae</taxon>
        <taxon>Candidatus Contendibacter</taxon>
    </lineage>
</organism>
<name>A0A7U7GDS8_9GAMM</name>
<keyword evidence="4" id="KW-1185">Reference proteome</keyword>
<keyword evidence="1" id="KW-0560">Oxidoreductase</keyword>
<dbReference type="PANTHER" id="PTHR47307">
    <property type="entry name" value="GLUTATHIONE-REGULATED POTASSIUM-EFFLUX SYSTEM ANCILLARY PROTEIN KEFG"/>
    <property type="match status" value="1"/>
</dbReference>
<dbReference type="Proteomes" id="UP000019184">
    <property type="component" value="Unassembled WGS sequence"/>
</dbReference>
<dbReference type="InterPro" id="IPR029039">
    <property type="entry name" value="Flavoprotein-like_sf"/>
</dbReference>
<feature type="domain" description="Flavodoxin-like fold" evidence="2">
    <location>
        <begin position="2"/>
        <end position="168"/>
    </location>
</feature>
<comment type="caution">
    <text evidence="3">The sequence shown here is derived from an EMBL/GenBank/DDBJ whole genome shotgun (WGS) entry which is preliminary data.</text>
</comment>
<proteinExistence type="predicted"/>
<dbReference type="EMBL" id="CBTK010000236">
    <property type="protein sequence ID" value="CDH45974.1"/>
    <property type="molecule type" value="Genomic_DNA"/>
</dbReference>
<evidence type="ECO:0000313" key="3">
    <source>
        <dbReference type="EMBL" id="CDH45974.1"/>
    </source>
</evidence>
<protein>
    <submittedName>
        <fullName evidence="3">Glutathione-regulated potassium-efflux system ancillary protein KefF</fullName>
    </submittedName>
</protein>
<dbReference type="GO" id="GO:0003955">
    <property type="term" value="F:NAD(P)H dehydrogenase (quinone) activity"/>
    <property type="evidence" value="ECO:0007669"/>
    <property type="project" value="TreeGrafter"/>
</dbReference>
<evidence type="ECO:0000313" key="4">
    <source>
        <dbReference type="Proteomes" id="UP000019184"/>
    </source>
</evidence>